<comment type="caution">
    <text evidence="1">The sequence shown here is derived from an EMBL/GenBank/DDBJ whole genome shotgun (WGS) entry which is preliminary data.</text>
</comment>
<accession>A0ABW0ZUS4</accession>
<reference evidence="2" key="1">
    <citation type="journal article" date="2019" name="Int. J. Syst. Evol. Microbiol.">
        <title>The Global Catalogue of Microorganisms (GCM) 10K type strain sequencing project: providing services to taxonomists for standard genome sequencing and annotation.</title>
        <authorList>
            <consortium name="The Broad Institute Genomics Platform"/>
            <consortium name="The Broad Institute Genome Sequencing Center for Infectious Disease"/>
            <person name="Wu L."/>
            <person name="Ma J."/>
        </authorList>
    </citation>
    <scope>NUCLEOTIDE SEQUENCE [LARGE SCALE GENOMIC DNA]</scope>
    <source>
        <strain evidence="2">KCTC 42087</strain>
    </source>
</reference>
<evidence type="ECO:0000313" key="2">
    <source>
        <dbReference type="Proteomes" id="UP001596074"/>
    </source>
</evidence>
<protein>
    <submittedName>
        <fullName evidence="1">Uncharacterized protein</fullName>
    </submittedName>
</protein>
<gene>
    <name evidence="1" type="ORF">ACFPZN_08430</name>
</gene>
<evidence type="ECO:0000313" key="1">
    <source>
        <dbReference type="EMBL" id="MFC5745629.1"/>
    </source>
</evidence>
<dbReference type="RefSeq" id="WP_378281254.1">
    <property type="nucleotide sequence ID" value="NZ_JBHSON010000009.1"/>
</dbReference>
<name>A0ABW0ZUS4_9ACTN</name>
<sequence length="291" mass="29322">MFVVNEYGTEPETVLESHGIRVLTMDSIAFASLALAGEVIVTGSHGGASAGQYARRAGVAAVVCNDAGVGKDGAGIAGLRAVGADGIAGIAVGHDSARIGDGRDAWLNGVVTFVNDPARAAGVRHGLPLREQARGLIEHLTASPAERRAGAGEGGDELRRIVVVDRPRGGVVLLDSMSQAGDGDRGHVVVAASNGGKESGRIAVLVGCACAVFNDAGVGKDEAGIAGLALMDRAGLPGVAASHLSAAISDGPDLWESGVISHVNEAARAAGFEAGTRVADAVRRFVERREG</sequence>
<proteinExistence type="predicted"/>
<dbReference type="EMBL" id="JBHSON010000009">
    <property type="protein sequence ID" value="MFC5745629.1"/>
    <property type="molecule type" value="Genomic_DNA"/>
</dbReference>
<organism evidence="1 2">
    <name type="scientific">Actinomadura rugatobispora</name>
    <dbReference type="NCBI Taxonomy" id="1994"/>
    <lineage>
        <taxon>Bacteria</taxon>
        <taxon>Bacillati</taxon>
        <taxon>Actinomycetota</taxon>
        <taxon>Actinomycetes</taxon>
        <taxon>Streptosporangiales</taxon>
        <taxon>Thermomonosporaceae</taxon>
        <taxon>Actinomadura</taxon>
    </lineage>
</organism>
<dbReference type="Proteomes" id="UP001596074">
    <property type="component" value="Unassembled WGS sequence"/>
</dbReference>
<keyword evidence="2" id="KW-1185">Reference proteome</keyword>